<feature type="active site" description="Nucleophile" evidence="4">
    <location>
        <position position="37"/>
    </location>
</feature>
<proteinExistence type="inferred from homology"/>
<dbReference type="SUPFAM" id="SSF56235">
    <property type="entry name" value="N-terminal nucleophile aminohydrolases (Ntn hydrolases)"/>
    <property type="match status" value="1"/>
</dbReference>
<dbReference type="FunCoup" id="H3B3P6">
    <property type="interactions" value="71"/>
</dbReference>
<dbReference type="PRINTS" id="PR01210">
    <property type="entry name" value="GGTRANSPTASE"/>
</dbReference>
<keyword evidence="3" id="KW-1202">Platelet aggregation activating toxin</keyword>
<dbReference type="PANTHER" id="PTHR11686">
    <property type="entry name" value="GAMMA GLUTAMYL TRANSPEPTIDASE"/>
    <property type="match status" value="1"/>
</dbReference>
<evidence type="ECO:0000256" key="1">
    <source>
        <dbReference type="ARBA" id="ARBA00009381"/>
    </source>
</evidence>
<dbReference type="Bgee" id="ENSLACG00000014554">
    <property type="expression patterns" value="Expressed in pelvic fin and 6 other cell types or tissues"/>
</dbReference>
<evidence type="ECO:0000256" key="2">
    <source>
        <dbReference type="ARBA" id="ARBA00023180"/>
    </source>
</evidence>
<evidence type="ECO:0000313" key="6">
    <source>
        <dbReference type="Ensembl" id="ENSLACP00000016517.1"/>
    </source>
</evidence>
<dbReference type="GO" id="GO:0006751">
    <property type="term" value="P:glutathione catabolic process"/>
    <property type="evidence" value="ECO:0007669"/>
    <property type="project" value="InterPro"/>
</dbReference>
<dbReference type="Proteomes" id="UP000008672">
    <property type="component" value="Unassembled WGS sequence"/>
</dbReference>
<keyword evidence="3" id="KW-0800">Toxin</keyword>
<dbReference type="GeneTree" id="ENSGT00940000154601"/>
<dbReference type="GO" id="GO:0005886">
    <property type="term" value="C:plasma membrane"/>
    <property type="evidence" value="ECO:0007669"/>
    <property type="project" value="TreeGrafter"/>
</dbReference>
<accession>H3B3P6</accession>
<keyword evidence="7" id="KW-1185">Reference proteome</keyword>
<dbReference type="InterPro" id="IPR055262">
    <property type="entry name" value="GGT_CS"/>
</dbReference>
<organism evidence="6 7">
    <name type="scientific">Latimeria chalumnae</name>
    <name type="common">Coelacanth</name>
    <dbReference type="NCBI Taxonomy" id="7897"/>
    <lineage>
        <taxon>Eukaryota</taxon>
        <taxon>Metazoa</taxon>
        <taxon>Chordata</taxon>
        <taxon>Craniata</taxon>
        <taxon>Vertebrata</taxon>
        <taxon>Euteleostomi</taxon>
        <taxon>Coelacanthiformes</taxon>
        <taxon>Coelacanthidae</taxon>
        <taxon>Latimeria</taxon>
    </lineage>
</organism>
<evidence type="ECO:0000256" key="5">
    <source>
        <dbReference type="PIRSR" id="PIRSR600101-2"/>
    </source>
</evidence>
<reference evidence="6" key="2">
    <citation type="submission" date="2025-08" db="UniProtKB">
        <authorList>
            <consortium name="Ensembl"/>
        </authorList>
    </citation>
    <scope>IDENTIFICATION</scope>
</reference>
<dbReference type="EMBL" id="AFYH01006293">
    <property type="status" value="NOT_ANNOTATED_CDS"/>
    <property type="molecule type" value="Genomic_DNA"/>
</dbReference>
<feature type="binding site" evidence="5">
    <location>
        <position position="79"/>
    </location>
    <ligand>
        <name>L-glutamate</name>
        <dbReference type="ChEBI" id="CHEBI:29985"/>
    </ligand>
</feature>
<name>H3B3P6_LATCH</name>
<sequence>MTSEAFARDLYKKIKDNTTLPIEDYGSKFYIPDNTGTTHLSVVAEDGSAVSATSTINNFFGSLVLSNSTGILFNDIMDDFVQFGHKINTEVAKSLAGESKRPFSSMCPSILLDKNHQVKMAVGGAGGTKITTATALVMMNVLWFDYDVNKAVKEPRVHNQLSPNNSSLEHGVDKGFCDSVREGLQMRQHNIDELKNKSSSVQIIVRKEGKWIAESDFRKGGQPAGY</sequence>
<keyword evidence="3" id="KW-1199">Hemostasis impairing toxin</keyword>
<protein>
    <submittedName>
        <fullName evidence="6">Uncharacterized protein</fullName>
    </submittedName>
</protein>
<feature type="binding site" evidence="5">
    <location>
        <position position="127"/>
    </location>
    <ligand>
        <name>L-glutamate</name>
        <dbReference type="ChEBI" id="CHEBI:29985"/>
    </ligand>
</feature>
<dbReference type="GO" id="GO:0036374">
    <property type="term" value="F:glutathione hydrolase activity"/>
    <property type="evidence" value="ECO:0007669"/>
    <property type="project" value="InterPro"/>
</dbReference>
<dbReference type="OMA" id="ITAPRVY"/>
<dbReference type="InterPro" id="IPR000101">
    <property type="entry name" value="GGT_peptidase"/>
</dbReference>
<dbReference type="Pfam" id="PF01019">
    <property type="entry name" value="G_glu_transpept"/>
    <property type="match status" value="1"/>
</dbReference>
<comment type="similarity">
    <text evidence="1">Belongs to the gamma-glutamyltransferase family.</text>
</comment>
<dbReference type="InterPro" id="IPR043137">
    <property type="entry name" value="GGT_ssub_C"/>
</dbReference>
<feature type="binding site" evidence="5">
    <location>
        <begin position="104"/>
        <end position="105"/>
    </location>
    <ligand>
        <name>L-glutamate</name>
        <dbReference type="ChEBI" id="CHEBI:29985"/>
    </ligand>
</feature>
<evidence type="ECO:0000313" key="7">
    <source>
        <dbReference type="Proteomes" id="UP000008672"/>
    </source>
</evidence>
<dbReference type="PANTHER" id="PTHR11686:SF56">
    <property type="entry name" value="GLUTATHIONE HYDROLASE 1 PROENZYME-RELATED"/>
    <property type="match status" value="1"/>
</dbReference>
<dbReference type="AlphaFoldDB" id="H3B3P6"/>
<dbReference type="GO" id="GO:0002682">
    <property type="term" value="P:regulation of immune system process"/>
    <property type="evidence" value="ECO:0007669"/>
    <property type="project" value="TreeGrafter"/>
</dbReference>
<dbReference type="GO" id="GO:0031179">
    <property type="term" value="P:peptide modification"/>
    <property type="evidence" value="ECO:0007669"/>
    <property type="project" value="TreeGrafter"/>
</dbReference>
<reference evidence="7" key="1">
    <citation type="submission" date="2011-08" db="EMBL/GenBank/DDBJ databases">
        <title>The draft genome of Latimeria chalumnae.</title>
        <authorList>
            <person name="Di Palma F."/>
            <person name="Alfoldi J."/>
            <person name="Johnson J."/>
            <person name="Berlin A."/>
            <person name="Gnerre S."/>
            <person name="Jaffe D."/>
            <person name="MacCallum I."/>
            <person name="Young S."/>
            <person name="Walker B.J."/>
            <person name="Lander E."/>
            <person name="Lindblad-Toh K."/>
        </authorList>
    </citation>
    <scope>NUCLEOTIDE SEQUENCE [LARGE SCALE GENOMIC DNA]</scope>
    <source>
        <strain evidence="7">Wild caught</strain>
    </source>
</reference>
<evidence type="ECO:0000256" key="4">
    <source>
        <dbReference type="PIRSR" id="PIRSR600101-1"/>
    </source>
</evidence>
<dbReference type="FunFam" id="3.60.20.40:FF:000001">
    <property type="entry name" value="Gamma-glutamyltranspeptidase 1"/>
    <property type="match status" value="1"/>
</dbReference>
<dbReference type="GO" id="GO:0050727">
    <property type="term" value="P:regulation of inflammatory response"/>
    <property type="evidence" value="ECO:0007669"/>
    <property type="project" value="TreeGrafter"/>
</dbReference>
<feature type="binding site" evidence="5">
    <location>
        <begin position="55"/>
        <end position="57"/>
    </location>
    <ligand>
        <name>L-glutamate</name>
        <dbReference type="ChEBI" id="CHEBI:29985"/>
    </ligand>
</feature>
<dbReference type="eggNOG" id="KOG2410">
    <property type="taxonomic scope" value="Eukaryota"/>
</dbReference>
<dbReference type="Ensembl" id="ENSLACT00000016631.1">
    <property type="protein sequence ID" value="ENSLACP00000016517.1"/>
    <property type="gene ID" value="ENSLACG00000014554.1"/>
</dbReference>
<dbReference type="PROSITE" id="PS00462">
    <property type="entry name" value="G_GLU_TRANSPEPTIDASE"/>
    <property type="match status" value="1"/>
</dbReference>
<dbReference type="Gene3D" id="3.60.20.40">
    <property type="match status" value="1"/>
</dbReference>
<dbReference type="InParanoid" id="H3B3P6"/>
<reference evidence="6" key="3">
    <citation type="submission" date="2025-09" db="UniProtKB">
        <authorList>
            <consortium name="Ensembl"/>
        </authorList>
    </citation>
    <scope>IDENTIFICATION</scope>
</reference>
<dbReference type="STRING" id="7897.ENSLACP00000016517"/>
<evidence type="ECO:0000256" key="3">
    <source>
        <dbReference type="ARBA" id="ARBA00084097"/>
    </source>
</evidence>
<keyword evidence="2" id="KW-0325">Glycoprotein</keyword>
<dbReference type="InterPro" id="IPR029055">
    <property type="entry name" value="Ntn_hydrolases_N"/>
</dbReference>